<dbReference type="GO" id="GO:0005096">
    <property type="term" value="F:GTPase activator activity"/>
    <property type="evidence" value="ECO:0007669"/>
    <property type="project" value="InterPro"/>
</dbReference>
<proteinExistence type="predicted"/>
<dbReference type="GO" id="GO:0034198">
    <property type="term" value="P:cellular response to amino acid starvation"/>
    <property type="evidence" value="ECO:0007669"/>
    <property type="project" value="TreeGrafter"/>
</dbReference>
<feature type="region of interest" description="Disordered" evidence="1">
    <location>
        <begin position="805"/>
        <end position="848"/>
    </location>
</feature>
<evidence type="ECO:0000256" key="1">
    <source>
        <dbReference type="SAM" id="MobiDB-lite"/>
    </source>
</evidence>
<feature type="compositionally biased region" description="Basic and acidic residues" evidence="1">
    <location>
        <begin position="900"/>
        <end position="923"/>
    </location>
</feature>
<dbReference type="InterPro" id="IPR027244">
    <property type="entry name" value="IML1"/>
</dbReference>
<comment type="caution">
    <text evidence="3">The sequence shown here is derived from an EMBL/GenBank/DDBJ whole genome shotgun (WGS) entry which is preliminary data.</text>
</comment>
<dbReference type="PROSITE" id="PS50186">
    <property type="entry name" value="DEP"/>
    <property type="match status" value="1"/>
</dbReference>
<feature type="compositionally biased region" description="Low complexity" evidence="1">
    <location>
        <begin position="768"/>
        <end position="781"/>
    </location>
</feature>
<evidence type="ECO:0000313" key="4">
    <source>
        <dbReference type="Proteomes" id="UP000215902"/>
    </source>
</evidence>
<sequence>MASNLNRVRQQPLYHHQQHQQQHQQIVNSAARTLKVLLHKRTEPQQQQQQQQQQQPQQQQQQQQQSSSIDDEVLVNPREFPELRSGGLLEIIPPTGGQKAAFLVQIRCLKDDFAQKDSISLDTALASNFGLKKFQEVQVRQVSQECVTADLVEIIIKDVYLGRGDFYQFAESQRQCALYEGKKLEFLGSPRGTVGLMWRNGTGTSCGFVGQHTRFVYRSTSSVVHIFIQMSEEMWQFDPFGDLYFEKCVSGFLPELFSRWGKQACCHDVTIVLFSRVQYHAAGGFNSLPETMRSSGTVQKAQFNGGTLLYEDFYRVVVQNERYMTDEWASVLTELKSIFKEYGNSVKNFYADKLTQKVSPPPATLMPASRGSFLETLNMTLNHYQKYYIDRNFDRTGKNCFVITPGQGIFEVDRELMNLTKQRILDLGVSIDLICLGEQPLHAVPLLRFIRKSHSDVDLGDTYNIPHWINHHFYRSPSEMLALHSCGFVPRIQIRYADGEGPTDGDGYPEYKLAPSRNRLAFDLDAYDEAIFSFGKSRPTPWGTERQGKVSFQRAISHHPNQPTIPSGSSIAASPPQSQLLSQQPPASQPPRSRGISLRGKLTGADAAVEDAGVVIPYQQKRRSARLSSMRLSNSDDSLSATSAAAAASGSCEDADFGTGTVGVGVGADGPRGQPARLKVGSQEVPVHHLTSRSFVPRKALVNPFAASRFNNQQQRVTANRRRWMHAFPEPPPTGVTAAGSGASSPRSQHRGQQQHRVLQQRRHQRQQHQQQQQQQQQKQLLLSKQGKRPDLAAPGNLVAVQQQVPSQQLPPPAPPPTPLQSFAQLSSSPSSVSAPPSALSRQNSGGGDIVTAQQQQQLHVSFQLVEESAPLSAAVSPSQLTTAMSTPSRASGRSSPSSRAHDDDANGNHRDDESEHFGDGEASKLSISDQQQVPSSLPLHDLQQQQQLDSPSITSGTDISEPTADDDGGVESFLRPIGMDWKTLMMPLCLPLTTEFFPKESQQPAAVSADPGADSSPFSTTTYQLDLTVTIDEYRESYDRATERERYYMRQPLSAEKAFEELLMQRLGQGFQLVLPPPASSRVRSSLTVPPAAPASPSASAVTSAATAASSAAGRAHLKNLLQKPDYPEHRLSIGRIFHRIRLERTSASQHTIFVHTLKSKFTERDIRYRHLYRLQVPDSLEFYRAECHFTLERIENYKWNHLDYHILERGHGNYGYKCSTASIQELDPLLKPWRCRYVLLPYNNPATKRIIEQLADSAGQSLPRTDIYEQKGFEELKKLHENFARYAELFNRLRRPNLTARKVTRANLMPPQAAAELADLRQRADTVSVGVGVGKIRSGHLTPTPLQQQQQQLGDDSSISSSVAPSRRLHGSNRFIEAARAMQEPGTGLNFLPTHGFPSYTFVSAEAVAWVMDRVENVSSHESACFFMATMVKEGLVVHASAKSQPQQFVYGFYLYSMDPKLVSNPSSGLITPGPFTRDFELEWAEVGLETLPDPQELADPVAAFLRELVPMREAGDDDYFSSKYVAPGGSFRTNIMDVSQTDSRRAEWGLTKYHANFEANCAYQLELHWLVATGTLLGDLISSYHTKAHSFGFHLLPIPCDLFPMPHVEPEDPAGADPLRGSLFVPLRLQALVIRPDLPDIVDQMFQRFLPNERPQRLQLLMACLLRRFGFVPDCAGVKDMCPVWIHCTAGMMVMLPCASQRLVPRRYGTLIDKSRRFLQQATAGPAGTNLARVEGVPVGFIWSWNHILTRRWRSSWTGDEHFQDCLLADFRRFCANDANRLKDYWDRCWVQA</sequence>
<organism evidence="3 4">
    <name type="scientific">Macrostomum lignano</name>
    <dbReference type="NCBI Taxonomy" id="282301"/>
    <lineage>
        <taxon>Eukaryota</taxon>
        <taxon>Metazoa</taxon>
        <taxon>Spiralia</taxon>
        <taxon>Lophotrochozoa</taxon>
        <taxon>Platyhelminthes</taxon>
        <taxon>Rhabditophora</taxon>
        <taxon>Macrostomorpha</taxon>
        <taxon>Macrostomida</taxon>
        <taxon>Macrostomidae</taxon>
        <taxon>Macrostomum</taxon>
    </lineage>
</organism>
<evidence type="ECO:0000313" key="3">
    <source>
        <dbReference type="EMBL" id="PAA56749.1"/>
    </source>
</evidence>
<feature type="compositionally biased region" description="Low complexity" evidence="1">
    <location>
        <begin position="44"/>
        <end position="65"/>
    </location>
</feature>
<dbReference type="OrthoDB" id="39497at2759"/>
<dbReference type="GO" id="GO:1904262">
    <property type="term" value="P:negative regulation of TORC1 signaling"/>
    <property type="evidence" value="ECO:0007669"/>
    <property type="project" value="TreeGrafter"/>
</dbReference>
<keyword evidence="4" id="KW-1185">Reference proteome</keyword>
<feature type="compositionally biased region" description="Low complexity" evidence="1">
    <location>
        <begin position="886"/>
        <end position="899"/>
    </location>
</feature>
<feature type="region of interest" description="Disordered" evidence="1">
    <location>
        <begin position="873"/>
        <end position="973"/>
    </location>
</feature>
<dbReference type="Proteomes" id="UP000215902">
    <property type="component" value="Unassembled WGS sequence"/>
</dbReference>
<dbReference type="PANTHER" id="PTHR13179:SF8">
    <property type="entry name" value="GATOR COMPLEX PROTEIN DEPDC5"/>
    <property type="match status" value="1"/>
</dbReference>
<dbReference type="Pfam" id="PF19418">
    <property type="entry name" value="DEPDC5_CTD"/>
    <property type="match status" value="1"/>
</dbReference>
<feature type="compositionally biased region" description="Low complexity" evidence="1">
    <location>
        <begin position="935"/>
        <end position="953"/>
    </location>
</feature>
<feature type="compositionally biased region" description="Low complexity" evidence="1">
    <location>
        <begin position="1343"/>
        <end position="1364"/>
    </location>
</feature>
<dbReference type="PANTHER" id="PTHR13179">
    <property type="entry name" value="DEP DOMAIN CONTAINING PROTEIN 5"/>
    <property type="match status" value="1"/>
</dbReference>
<dbReference type="GO" id="GO:1990130">
    <property type="term" value="C:GATOR1 complex"/>
    <property type="evidence" value="ECO:0007669"/>
    <property type="project" value="TreeGrafter"/>
</dbReference>
<dbReference type="InterPro" id="IPR036388">
    <property type="entry name" value="WH-like_DNA-bd_sf"/>
</dbReference>
<dbReference type="Pfam" id="PF23013">
    <property type="entry name" value="IML1_N"/>
    <property type="match status" value="1"/>
</dbReference>
<dbReference type="GO" id="GO:0005765">
    <property type="term" value="C:lysosomal membrane"/>
    <property type="evidence" value="ECO:0007669"/>
    <property type="project" value="TreeGrafter"/>
</dbReference>
<feature type="compositionally biased region" description="Basic residues" evidence="1">
    <location>
        <begin position="748"/>
        <end position="767"/>
    </location>
</feature>
<dbReference type="SUPFAM" id="SSF46785">
    <property type="entry name" value="Winged helix' DNA-binding domain"/>
    <property type="match status" value="1"/>
</dbReference>
<dbReference type="STRING" id="282301.A0A267E7G4"/>
<feature type="compositionally biased region" description="Low complexity" evidence="1">
    <location>
        <begin position="820"/>
        <end position="841"/>
    </location>
</feature>
<dbReference type="EMBL" id="NIVC01002579">
    <property type="protein sequence ID" value="PAA56749.1"/>
    <property type="molecule type" value="Genomic_DNA"/>
</dbReference>
<evidence type="ECO:0000259" key="2">
    <source>
        <dbReference type="PROSITE" id="PS50186"/>
    </source>
</evidence>
<dbReference type="InterPro" id="IPR045838">
    <property type="entry name" value="DEPDC5_CTD"/>
</dbReference>
<feature type="region of interest" description="Disordered" evidence="1">
    <location>
        <begin position="1"/>
        <end position="26"/>
    </location>
</feature>
<reference evidence="3 4" key="1">
    <citation type="submission" date="2017-06" db="EMBL/GenBank/DDBJ databases">
        <title>A platform for efficient transgenesis in Macrostomum lignano, a flatworm model organism for stem cell research.</title>
        <authorList>
            <person name="Berezikov E."/>
        </authorList>
    </citation>
    <scope>NUCLEOTIDE SEQUENCE [LARGE SCALE GENOMIC DNA]</scope>
    <source>
        <strain evidence="3">DV1</strain>
        <tissue evidence="3">Whole organism</tissue>
    </source>
</reference>
<dbReference type="InterPro" id="IPR036390">
    <property type="entry name" value="WH_DNA-bd_sf"/>
</dbReference>
<feature type="compositionally biased region" description="Polar residues" evidence="1">
    <location>
        <begin position="876"/>
        <end position="885"/>
    </location>
</feature>
<dbReference type="Gene3D" id="1.10.10.10">
    <property type="entry name" value="Winged helix-like DNA-binding domain superfamily/Winged helix DNA-binding domain"/>
    <property type="match status" value="1"/>
</dbReference>
<name>A0A267E7G4_9PLAT</name>
<feature type="compositionally biased region" description="Pro residues" evidence="1">
    <location>
        <begin position="809"/>
        <end position="819"/>
    </location>
</feature>
<accession>A0A267E7G4</accession>
<feature type="region of interest" description="Disordered" evidence="1">
    <location>
        <begin position="41"/>
        <end position="75"/>
    </location>
</feature>
<feature type="region of interest" description="Disordered" evidence="1">
    <location>
        <begin position="558"/>
        <end position="598"/>
    </location>
</feature>
<dbReference type="InterPro" id="IPR048255">
    <property type="entry name" value="IML1_N"/>
</dbReference>
<dbReference type="InterPro" id="IPR000591">
    <property type="entry name" value="DEP_dom"/>
</dbReference>
<gene>
    <name evidence="3" type="ORF">BOX15_Mlig001934g2</name>
</gene>
<dbReference type="Pfam" id="PF12257">
    <property type="entry name" value="IML1"/>
    <property type="match status" value="1"/>
</dbReference>
<feature type="region of interest" description="Disordered" evidence="1">
    <location>
        <begin position="1340"/>
        <end position="1369"/>
    </location>
</feature>
<dbReference type="InterPro" id="IPR055213">
    <property type="entry name" value="IML1_double_psi_beta_barrel"/>
</dbReference>
<dbReference type="GO" id="GO:0035556">
    <property type="term" value="P:intracellular signal transduction"/>
    <property type="evidence" value="ECO:0007669"/>
    <property type="project" value="InterPro"/>
</dbReference>
<feature type="region of interest" description="Disordered" evidence="1">
    <location>
        <begin position="726"/>
        <end position="781"/>
    </location>
</feature>
<feature type="domain" description="DEP" evidence="2">
    <location>
        <begin position="1403"/>
        <end position="1460"/>
    </location>
</feature>
<protein>
    <recommendedName>
        <fullName evidence="2">DEP domain-containing protein</fullName>
    </recommendedName>
</protein>
<feature type="compositionally biased region" description="Low complexity" evidence="1">
    <location>
        <begin position="565"/>
        <end position="594"/>
    </location>
</feature>
<dbReference type="GO" id="GO:0010508">
    <property type="term" value="P:positive regulation of autophagy"/>
    <property type="evidence" value="ECO:0007669"/>
    <property type="project" value="TreeGrafter"/>
</dbReference>